<evidence type="ECO:0000313" key="1">
    <source>
        <dbReference type="EMBL" id="MBB3878852.1"/>
    </source>
</evidence>
<dbReference type="RefSeq" id="WP_183951036.1">
    <property type="nucleotide sequence ID" value="NZ_JACIDH010000003.1"/>
</dbReference>
<keyword evidence="2" id="KW-1185">Reference proteome</keyword>
<proteinExistence type="predicted"/>
<dbReference type="EMBL" id="JACIDH010000003">
    <property type="protein sequence ID" value="MBB3878852.1"/>
    <property type="molecule type" value="Genomic_DNA"/>
</dbReference>
<organism evidence="1 2">
    <name type="scientific">Sphingomonas pseudosanguinis</name>
    <dbReference type="NCBI Taxonomy" id="413712"/>
    <lineage>
        <taxon>Bacteria</taxon>
        <taxon>Pseudomonadati</taxon>
        <taxon>Pseudomonadota</taxon>
        <taxon>Alphaproteobacteria</taxon>
        <taxon>Sphingomonadales</taxon>
        <taxon>Sphingomonadaceae</taxon>
        <taxon>Sphingomonas</taxon>
    </lineage>
</organism>
<evidence type="ECO:0000313" key="2">
    <source>
        <dbReference type="Proteomes" id="UP000538670"/>
    </source>
</evidence>
<sequence>MANQLGDARRVAADLLDRMDRPQDAAIVRAGGGDDFVEVRAALAALSTVATRLRHWEQALRCYADASFWEGDGHNACLALHDAGDMARAALAGRALFHHRD</sequence>
<dbReference type="Proteomes" id="UP000538670">
    <property type="component" value="Unassembled WGS sequence"/>
</dbReference>
<reference evidence="1 2" key="1">
    <citation type="submission" date="2020-08" db="EMBL/GenBank/DDBJ databases">
        <title>Genomic Encyclopedia of Type Strains, Phase IV (KMG-IV): sequencing the most valuable type-strain genomes for metagenomic binning, comparative biology and taxonomic classification.</title>
        <authorList>
            <person name="Goeker M."/>
        </authorList>
    </citation>
    <scope>NUCLEOTIDE SEQUENCE [LARGE SCALE GENOMIC DNA]</scope>
    <source>
        <strain evidence="1 2">DSM 19512</strain>
    </source>
</reference>
<dbReference type="AlphaFoldDB" id="A0A7W6A803"/>
<name>A0A7W6A803_9SPHN</name>
<comment type="caution">
    <text evidence="1">The sequence shown here is derived from an EMBL/GenBank/DDBJ whole genome shotgun (WGS) entry which is preliminary data.</text>
</comment>
<accession>A0A7W6A803</accession>
<gene>
    <name evidence="1" type="ORF">GGR48_001271</name>
</gene>
<protein>
    <submittedName>
        <fullName evidence="1">Uncharacterized protein</fullName>
    </submittedName>
</protein>